<keyword evidence="3" id="KW-1185">Reference proteome</keyword>
<evidence type="ECO:0000313" key="3">
    <source>
        <dbReference type="Proteomes" id="UP000235672"/>
    </source>
</evidence>
<protein>
    <submittedName>
        <fullName evidence="2">Uncharacterized protein</fullName>
    </submittedName>
</protein>
<keyword evidence="1" id="KW-1133">Transmembrane helix</keyword>
<dbReference type="EMBL" id="KZ613509">
    <property type="protein sequence ID" value="PMD15905.1"/>
    <property type="molecule type" value="Genomic_DNA"/>
</dbReference>
<evidence type="ECO:0000256" key="1">
    <source>
        <dbReference type="SAM" id="Phobius"/>
    </source>
</evidence>
<organism evidence="2 3">
    <name type="scientific">Hyaloscypha hepaticicola</name>
    <dbReference type="NCBI Taxonomy" id="2082293"/>
    <lineage>
        <taxon>Eukaryota</taxon>
        <taxon>Fungi</taxon>
        <taxon>Dikarya</taxon>
        <taxon>Ascomycota</taxon>
        <taxon>Pezizomycotina</taxon>
        <taxon>Leotiomycetes</taxon>
        <taxon>Helotiales</taxon>
        <taxon>Hyaloscyphaceae</taxon>
        <taxon>Hyaloscypha</taxon>
    </lineage>
</organism>
<name>A0A2J6PPG0_9HELO</name>
<sequence>MRSLESLPLDWGWDHGLGNLHGQEYRDLARLCATRTSVLEPLKSGISMGLHCWVGLVFEFVITRCFMLNTEASMVYRRPVELQISGPSSRGKSVLQEAM</sequence>
<keyword evidence="1" id="KW-0472">Membrane</keyword>
<dbReference type="Proteomes" id="UP000235672">
    <property type="component" value="Unassembled WGS sequence"/>
</dbReference>
<accession>A0A2J6PPG0</accession>
<feature type="transmembrane region" description="Helical" evidence="1">
    <location>
        <begin position="48"/>
        <end position="68"/>
    </location>
</feature>
<proteinExistence type="predicted"/>
<gene>
    <name evidence="2" type="ORF">NA56DRAFT_709283</name>
</gene>
<reference evidence="2 3" key="1">
    <citation type="submission" date="2016-05" db="EMBL/GenBank/DDBJ databases">
        <title>A degradative enzymes factory behind the ericoid mycorrhizal symbiosis.</title>
        <authorList>
            <consortium name="DOE Joint Genome Institute"/>
            <person name="Martino E."/>
            <person name="Morin E."/>
            <person name="Grelet G."/>
            <person name="Kuo A."/>
            <person name="Kohler A."/>
            <person name="Daghino S."/>
            <person name="Barry K."/>
            <person name="Choi C."/>
            <person name="Cichocki N."/>
            <person name="Clum A."/>
            <person name="Copeland A."/>
            <person name="Hainaut M."/>
            <person name="Haridas S."/>
            <person name="Labutti K."/>
            <person name="Lindquist E."/>
            <person name="Lipzen A."/>
            <person name="Khouja H.-R."/>
            <person name="Murat C."/>
            <person name="Ohm R."/>
            <person name="Olson A."/>
            <person name="Spatafora J."/>
            <person name="Veneault-Fourrey C."/>
            <person name="Henrissat B."/>
            <person name="Grigoriev I."/>
            <person name="Martin F."/>
            <person name="Perotto S."/>
        </authorList>
    </citation>
    <scope>NUCLEOTIDE SEQUENCE [LARGE SCALE GENOMIC DNA]</scope>
    <source>
        <strain evidence="2 3">UAMH 7357</strain>
    </source>
</reference>
<evidence type="ECO:0000313" key="2">
    <source>
        <dbReference type="EMBL" id="PMD15905.1"/>
    </source>
</evidence>
<dbReference type="AlphaFoldDB" id="A0A2J6PPG0"/>
<keyword evidence="1" id="KW-0812">Transmembrane</keyword>